<dbReference type="AlphaFoldDB" id="A0A1H8PR20"/>
<dbReference type="OrthoDB" id="3855228at2"/>
<gene>
    <name evidence="2" type="ORF">SAMN05216267_1026101</name>
</gene>
<accession>A0A1H8PR20</accession>
<keyword evidence="1" id="KW-0732">Signal</keyword>
<evidence type="ECO:0000313" key="3">
    <source>
        <dbReference type="Proteomes" id="UP000181951"/>
    </source>
</evidence>
<keyword evidence="3" id="KW-1185">Reference proteome</keyword>
<feature type="chain" id="PRO_5039310203" evidence="1">
    <location>
        <begin position="36"/>
        <end position="198"/>
    </location>
</feature>
<feature type="signal peptide" evidence="1">
    <location>
        <begin position="1"/>
        <end position="35"/>
    </location>
</feature>
<dbReference type="STRING" id="310780.SAMN05216267_1026101"/>
<name>A0A1H8PR20_9ACTN</name>
<dbReference type="Proteomes" id="UP000181951">
    <property type="component" value="Unassembled WGS sequence"/>
</dbReference>
<protein>
    <submittedName>
        <fullName evidence="2">Uncharacterized protein</fullName>
    </submittedName>
</protein>
<reference evidence="2 3" key="1">
    <citation type="submission" date="2016-10" db="EMBL/GenBank/DDBJ databases">
        <authorList>
            <person name="de Groot N.N."/>
        </authorList>
    </citation>
    <scope>NUCLEOTIDE SEQUENCE [LARGE SCALE GENOMIC DNA]</scope>
    <source>
        <strain evidence="2 3">CGMCC 4.2026</strain>
    </source>
</reference>
<dbReference type="EMBL" id="FODD01000026">
    <property type="protein sequence ID" value="SEO44124.1"/>
    <property type="molecule type" value="Genomic_DNA"/>
</dbReference>
<evidence type="ECO:0000256" key="1">
    <source>
        <dbReference type="SAM" id="SignalP"/>
    </source>
</evidence>
<sequence length="198" mass="19478">MNLRTLASAAALAATATLGATAAHASAAPAPAAHAAVPAAARAAAAPARAAAAPARAAAAVSTAGAPAVQVVRPGQLVDAGHGQYLKLTRTERCVGTPSLWVSCKSVSDGNQPAGTVSLQSDGDASGTLYSPLYIGDGRAARMTVTAGGVTYQVHVVTLAGHPGYATGYVWGPPTTQFPGETPEVTVYDAAGTVLAHL</sequence>
<organism evidence="2 3">
    <name type="scientific">Actinacidiphila rubida</name>
    <dbReference type="NCBI Taxonomy" id="310780"/>
    <lineage>
        <taxon>Bacteria</taxon>
        <taxon>Bacillati</taxon>
        <taxon>Actinomycetota</taxon>
        <taxon>Actinomycetes</taxon>
        <taxon>Kitasatosporales</taxon>
        <taxon>Streptomycetaceae</taxon>
        <taxon>Actinacidiphila</taxon>
    </lineage>
</organism>
<evidence type="ECO:0000313" key="2">
    <source>
        <dbReference type="EMBL" id="SEO44124.1"/>
    </source>
</evidence>
<dbReference type="RefSeq" id="WP_075017594.1">
    <property type="nucleotide sequence ID" value="NZ_FODD01000026.1"/>
</dbReference>
<proteinExistence type="predicted"/>